<dbReference type="GO" id="GO:0003964">
    <property type="term" value="F:RNA-directed DNA polymerase activity"/>
    <property type="evidence" value="ECO:0007669"/>
    <property type="project" value="UniProtKB-KW"/>
</dbReference>
<organism evidence="8 9">
    <name type="scientific">Ridgeia piscesae</name>
    <name type="common">Tubeworm</name>
    <dbReference type="NCBI Taxonomy" id="27915"/>
    <lineage>
        <taxon>Eukaryota</taxon>
        <taxon>Metazoa</taxon>
        <taxon>Spiralia</taxon>
        <taxon>Lophotrochozoa</taxon>
        <taxon>Annelida</taxon>
        <taxon>Polychaeta</taxon>
        <taxon>Sedentaria</taxon>
        <taxon>Canalipalpata</taxon>
        <taxon>Sabellida</taxon>
        <taxon>Siboglinidae</taxon>
        <taxon>Ridgeia</taxon>
    </lineage>
</organism>
<evidence type="ECO:0000256" key="1">
    <source>
        <dbReference type="ARBA" id="ARBA00022679"/>
    </source>
</evidence>
<reference evidence="8" key="1">
    <citation type="journal article" date="2023" name="Mol. Biol. Evol.">
        <title>Third-Generation Sequencing Reveals the Adaptive Role of the Epigenome in Three Deep-Sea Polychaetes.</title>
        <authorList>
            <person name="Perez M."/>
            <person name="Aroh O."/>
            <person name="Sun Y."/>
            <person name="Lan Y."/>
            <person name="Juniper S.K."/>
            <person name="Young C.R."/>
            <person name="Angers B."/>
            <person name="Qian P.Y."/>
        </authorList>
    </citation>
    <scope>NUCLEOTIDE SEQUENCE</scope>
    <source>
        <strain evidence="8">R07B-5</strain>
    </source>
</reference>
<evidence type="ECO:0000313" key="9">
    <source>
        <dbReference type="Proteomes" id="UP001209878"/>
    </source>
</evidence>
<dbReference type="InterPro" id="IPR041373">
    <property type="entry name" value="RT_RNaseH"/>
</dbReference>
<keyword evidence="5" id="KW-0378">Hydrolase</keyword>
<evidence type="ECO:0000313" key="8">
    <source>
        <dbReference type="EMBL" id="KAK2173836.1"/>
    </source>
</evidence>
<evidence type="ECO:0000256" key="3">
    <source>
        <dbReference type="ARBA" id="ARBA00022722"/>
    </source>
</evidence>
<sequence length="83" mass="9515">MLSVLFGLSKFHHYTYGRDVTVVTDNKPLVTIRAKPLGKAPKRLQHMLLKSQEYSYQLTYKPGKAIPVADTLSRAHTTRSRMR</sequence>
<keyword evidence="9" id="KW-1185">Reference proteome</keyword>
<dbReference type="GO" id="GO:0004519">
    <property type="term" value="F:endonuclease activity"/>
    <property type="evidence" value="ECO:0007669"/>
    <property type="project" value="UniProtKB-KW"/>
</dbReference>
<dbReference type="Proteomes" id="UP001209878">
    <property type="component" value="Unassembled WGS sequence"/>
</dbReference>
<dbReference type="InterPro" id="IPR050951">
    <property type="entry name" value="Retrovirus_Pol_polyprotein"/>
</dbReference>
<dbReference type="AlphaFoldDB" id="A0AAD9KM09"/>
<comment type="caution">
    <text evidence="8">The sequence shown here is derived from an EMBL/GenBank/DDBJ whole genome shotgun (WGS) entry which is preliminary data.</text>
</comment>
<evidence type="ECO:0000256" key="5">
    <source>
        <dbReference type="ARBA" id="ARBA00022801"/>
    </source>
</evidence>
<protein>
    <recommendedName>
        <fullName evidence="7">Reverse transcriptase RNase H-like domain-containing protein</fullName>
    </recommendedName>
</protein>
<keyword evidence="4" id="KW-0255">Endonuclease</keyword>
<evidence type="ECO:0000256" key="4">
    <source>
        <dbReference type="ARBA" id="ARBA00022759"/>
    </source>
</evidence>
<keyword evidence="1" id="KW-0808">Transferase</keyword>
<dbReference type="SUPFAM" id="SSF56672">
    <property type="entry name" value="DNA/RNA polymerases"/>
    <property type="match status" value="1"/>
</dbReference>
<keyword evidence="3" id="KW-0540">Nuclease</keyword>
<name>A0AAD9KM09_RIDPI</name>
<evidence type="ECO:0000256" key="2">
    <source>
        <dbReference type="ARBA" id="ARBA00022695"/>
    </source>
</evidence>
<dbReference type="GO" id="GO:0016787">
    <property type="term" value="F:hydrolase activity"/>
    <property type="evidence" value="ECO:0007669"/>
    <property type="project" value="UniProtKB-KW"/>
</dbReference>
<gene>
    <name evidence="8" type="ORF">NP493_848g03058</name>
</gene>
<evidence type="ECO:0000256" key="6">
    <source>
        <dbReference type="ARBA" id="ARBA00022918"/>
    </source>
</evidence>
<dbReference type="PANTHER" id="PTHR37984:SF8">
    <property type="entry name" value="CCHC-TYPE DOMAIN-CONTAINING PROTEIN"/>
    <property type="match status" value="1"/>
</dbReference>
<keyword evidence="2" id="KW-0548">Nucleotidyltransferase</keyword>
<dbReference type="PANTHER" id="PTHR37984">
    <property type="entry name" value="PROTEIN CBG26694"/>
    <property type="match status" value="1"/>
</dbReference>
<keyword evidence="6" id="KW-0695">RNA-directed DNA polymerase</keyword>
<dbReference type="Pfam" id="PF17917">
    <property type="entry name" value="RT_RNaseH"/>
    <property type="match status" value="1"/>
</dbReference>
<dbReference type="EMBL" id="JAODUO010000848">
    <property type="protein sequence ID" value="KAK2173836.1"/>
    <property type="molecule type" value="Genomic_DNA"/>
</dbReference>
<evidence type="ECO:0000259" key="7">
    <source>
        <dbReference type="Pfam" id="PF17917"/>
    </source>
</evidence>
<dbReference type="InterPro" id="IPR043502">
    <property type="entry name" value="DNA/RNA_pol_sf"/>
</dbReference>
<proteinExistence type="predicted"/>
<accession>A0AAD9KM09</accession>
<feature type="domain" description="Reverse transcriptase RNase H-like" evidence="7">
    <location>
        <begin position="1"/>
        <end position="54"/>
    </location>
</feature>